<gene>
    <name evidence="1" type="ORF">OEV82_10580</name>
</gene>
<comment type="caution">
    <text evidence="1">The sequence shown here is derived from an EMBL/GenBank/DDBJ whole genome shotgun (WGS) entry which is preliminary data.</text>
</comment>
<proteinExistence type="predicted"/>
<reference evidence="1 2" key="1">
    <citation type="submission" date="2022-10" db="EMBL/GenBank/DDBJ databases">
        <title>Description of Fervidibacillus gen. nov. in the family Fervidibacillaceae fam. nov. with two species, Fervidibacillus albus sp. nov., and Fervidibacillus halotolerans sp. nov., isolated from tidal flat sediments.</title>
        <authorList>
            <person name="Kwon K.K."/>
            <person name="Yang S.-H."/>
        </authorList>
    </citation>
    <scope>NUCLEOTIDE SEQUENCE [LARGE SCALE GENOMIC DNA]</scope>
    <source>
        <strain evidence="1 2">DSM 23332</strain>
    </source>
</reference>
<dbReference type="InterPro" id="IPR022258">
    <property type="entry name" value="Flagellar_operon_YvyF"/>
</dbReference>
<protein>
    <recommendedName>
        <fullName evidence="3">Flagellar protein</fullName>
    </recommendedName>
</protein>
<dbReference type="Proteomes" id="UP001208656">
    <property type="component" value="Unassembled WGS sequence"/>
</dbReference>
<accession>A0ABT2WHI4</accession>
<dbReference type="NCBIfam" id="TIGR03826">
    <property type="entry name" value="YvyF"/>
    <property type="match status" value="1"/>
</dbReference>
<name>A0ABT2WHI4_9BACI</name>
<dbReference type="EMBL" id="JAOUSE010000032">
    <property type="protein sequence ID" value="MCU9594882.1"/>
    <property type="molecule type" value="Genomic_DNA"/>
</dbReference>
<evidence type="ECO:0000313" key="1">
    <source>
        <dbReference type="EMBL" id="MCU9594882.1"/>
    </source>
</evidence>
<keyword evidence="2" id="KW-1185">Reference proteome</keyword>
<evidence type="ECO:0008006" key="3">
    <source>
        <dbReference type="Google" id="ProtNLM"/>
    </source>
</evidence>
<organism evidence="1 2">
    <name type="scientific">Pallidibacillus thermolactis</name>
    <dbReference type="NCBI Taxonomy" id="251051"/>
    <lineage>
        <taxon>Bacteria</taxon>
        <taxon>Bacillati</taxon>
        <taxon>Bacillota</taxon>
        <taxon>Bacilli</taxon>
        <taxon>Bacillales</taxon>
        <taxon>Bacillaceae</taxon>
        <taxon>Pallidibacillus</taxon>
    </lineage>
</organism>
<sequence length="139" mass="16534">MDVANCSKCSRLYIKNPVRDICDKCYKEEETAYDKVSTYLKKRENRTATMLQVVQDTGVSEDLIHKFIKKGRIKLVQFPNLTYPCETCGNPIQTGKLCEQCLTELRKDLEIFEREEQRQKELEERKVYFVVDEKFRKHQ</sequence>
<evidence type="ECO:0000313" key="2">
    <source>
        <dbReference type="Proteomes" id="UP001208656"/>
    </source>
</evidence>
<dbReference type="RefSeq" id="WP_263061855.1">
    <property type="nucleotide sequence ID" value="NZ_JAOUSE010000032.1"/>
</dbReference>